<accession>A0A3P7QNL6</accession>
<keyword evidence="2" id="KW-1185">Reference proteome</keyword>
<dbReference type="AlphaFoldDB" id="A0A3P7QNL6"/>
<protein>
    <submittedName>
        <fullName evidence="1">Uncharacterized protein</fullName>
    </submittedName>
</protein>
<evidence type="ECO:0000313" key="2">
    <source>
        <dbReference type="Proteomes" id="UP000281553"/>
    </source>
</evidence>
<sequence>MNSQKQQQQQQTSYPTQCEQAVNELIAAYNDAEIAYLTAAA</sequence>
<feature type="non-terminal residue" evidence="1">
    <location>
        <position position="41"/>
    </location>
</feature>
<organism evidence="1 2">
    <name type="scientific">Dibothriocephalus latus</name>
    <name type="common">Fish tapeworm</name>
    <name type="synonym">Diphyllobothrium latum</name>
    <dbReference type="NCBI Taxonomy" id="60516"/>
    <lineage>
        <taxon>Eukaryota</taxon>
        <taxon>Metazoa</taxon>
        <taxon>Spiralia</taxon>
        <taxon>Lophotrochozoa</taxon>
        <taxon>Platyhelminthes</taxon>
        <taxon>Cestoda</taxon>
        <taxon>Eucestoda</taxon>
        <taxon>Diphyllobothriidea</taxon>
        <taxon>Diphyllobothriidae</taxon>
        <taxon>Dibothriocephalus</taxon>
    </lineage>
</organism>
<reference evidence="1 2" key="1">
    <citation type="submission" date="2018-11" db="EMBL/GenBank/DDBJ databases">
        <authorList>
            <consortium name="Pathogen Informatics"/>
        </authorList>
    </citation>
    <scope>NUCLEOTIDE SEQUENCE [LARGE SCALE GENOMIC DNA]</scope>
</reference>
<gene>
    <name evidence="1" type="ORF">DILT_LOCUS16214</name>
</gene>
<dbReference type="Proteomes" id="UP000281553">
    <property type="component" value="Unassembled WGS sequence"/>
</dbReference>
<evidence type="ECO:0000313" key="1">
    <source>
        <dbReference type="EMBL" id="VDN33352.1"/>
    </source>
</evidence>
<proteinExistence type="predicted"/>
<dbReference type="EMBL" id="UYRU01083638">
    <property type="protein sequence ID" value="VDN33352.1"/>
    <property type="molecule type" value="Genomic_DNA"/>
</dbReference>
<name>A0A3P7QNL6_DIBLA</name>